<evidence type="ECO:0000259" key="9">
    <source>
        <dbReference type="Pfam" id="PF20209"/>
    </source>
</evidence>
<comment type="caution">
    <text evidence="11">The sequence shown here is derived from an EMBL/GenBank/DDBJ whole genome shotgun (WGS) entry which is preliminary data.</text>
</comment>
<gene>
    <name evidence="11" type="ORF">KUTeg_022566</name>
</gene>
<dbReference type="Pfam" id="PF21530">
    <property type="entry name" value="Pif1_2B_dom"/>
    <property type="match status" value="1"/>
</dbReference>
<evidence type="ECO:0000256" key="4">
    <source>
        <dbReference type="ARBA" id="ARBA00022806"/>
    </source>
</evidence>
<keyword evidence="1" id="KW-0547">Nucleotide-binding</keyword>
<sequence length="719" mass="81154">MNDNGVPFVSTFCSVSEKDCDSSVCKEIDFLKDEKHVLLYEESIRQIPQFHCVCCERILFKDSVCHITQNTTLSNVTYFKCKMYCKLCCSSIQKKTIPYLSCKQNFLSVDEPPLVLQTLTTIEKRLIALIQIFMTLIVLPGGQYAEKGLVLNLPSNVQTIATQLPKSSQNVDILLIRYMHNHNLNVANENLKHFASASKIVSALQWLKQNNKHYVDLIINEMGSLNQSSYMHNISDVMFDLEPFATTPLNSTLPDTNITRYLKTEQIENTVRKINIVDSENECIDNDNVDSVNSFTINPQKINNSDENALADVPDEFIPSSDSDAGGLSRNIEIAVGARIMLTRNINTNEGLVNGAVGTITCIEFSTPDSLFPSVIHIKFDNPSIGKVRCKGENSSSNVKVIQLKIMKKSDAILTYMNNKTQKQMKYFNLIGVNGKEVYHIRVYLMSKFDMFTKGMCYKFQNVIQKSENELWVTSSSAVAYTGLVDTEEDIILPPLPEENPKDGQNLSIQSAIKSPSKSVITGKIVKVSPIKHVQEGTLPVKSLILKDKTATAKVCLFGKNAELNFEMGNMVEVSAVYPKVYCNVTQLTSTALTKCQFLPPNDEIDLLHEEENNQWKNDADFQEEKVDEQENIQLTDIINVDIYDVCQNDACRNKKLINNTCPSCKGTDAKMVKYFKVIFMYQTDKKEDQKIITITSVLQLSNKNFHVTNLYLLIRFLS</sequence>
<dbReference type="Proteomes" id="UP001217089">
    <property type="component" value="Unassembled WGS sequence"/>
</dbReference>
<proteinExistence type="predicted"/>
<evidence type="ECO:0000256" key="3">
    <source>
        <dbReference type="ARBA" id="ARBA00022801"/>
    </source>
</evidence>
<dbReference type="InterPro" id="IPR012340">
    <property type="entry name" value="NA-bd_OB-fold"/>
</dbReference>
<evidence type="ECO:0000259" key="10">
    <source>
        <dbReference type="Pfam" id="PF21530"/>
    </source>
</evidence>
<keyword evidence="5" id="KW-0067">ATP-binding</keyword>
<dbReference type="InterPro" id="IPR051055">
    <property type="entry name" value="PIF1_helicase"/>
</dbReference>
<keyword evidence="6" id="KW-0238">DNA-binding</keyword>
<evidence type="ECO:0000313" key="12">
    <source>
        <dbReference type="Proteomes" id="UP001217089"/>
    </source>
</evidence>
<dbReference type="InterPro" id="IPR046700">
    <property type="entry name" value="DUF6570"/>
</dbReference>
<evidence type="ECO:0000256" key="2">
    <source>
        <dbReference type="ARBA" id="ARBA00022763"/>
    </source>
</evidence>
<accession>A0ABQ9EBV5</accession>
<organism evidence="11 12">
    <name type="scientific">Tegillarca granosa</name>
    <name type="common">Malaysian cockle</name>
    <name type="synonym">Anadara granosa</name>
    <dbReference type="NCBI Taxonomy" id="220873"/>
    <lineage>
        <taxon>Eukaryota</taxon>
        <taxon>Metazoa</taxon>
        <taxon>Spiralia</taxon>
        <taxon>Lophotrochozoa</taxon>
        <taxon>Mollusca</taxon>
        <taxon>Bivalvia</taxon>
        <taxon>Autobranchia</taxon>
        <taxon>Pteriomorphia</taxon>
        <taxon>Arcoida</taxon>
        <taxon>Arcoidea</taxon>
        <taxon>Arcidae</taxon>
        <taxon>Tegillarca</taxon>
    </lineage>
</organism>
<evidence type="ECO:0000313" key="11">
    <source>
        <dbReference type="EMBL" id="KAJ8301047.1"/>
    </source>
</evidence>
<feature type="domain" description="DNA helicase Pif1-like 2B" evidence="10">
    <location>
        <begin position="335"/>
        <end position="361"/>
    </location>
</feature>
<dbReference type="Gene3D" id="2.40.50.140">
    <property type="entry name" value="Nucleic acid-binding proteins"/>
    <property type="match status" value="1"/>
</dbReference>
<protein>
    <recommendedName>
        <fullName evidence="13">ATP-dependent DNA helicase</fullName>
    </recommendedName>
</protein>
<keyword evidence="8" id="KW-0413">Isomerase</keyword>
<feature type="domain" description="DUF6570" evidence="9">
    <location>
        <begin position="95"/>
        <end position="221"/>
    </location>
</feature>
<evidence type="ECO:0000256" key="6">
    <source>
        <dbReference type="ARBA" id="ARBA00023125"/>
    </source>
</evidence>
<name>A0ABQ9EBV5_TEGGR</name>
<dbReference type="InterPro" id="IPR049163">
    <property type="entry name" value="Pif1-like_2B_dom"/>
</dbReference>
<evidence type="ECO:0000256" key="1">
    <source>
        <dbReference type="ARBA" id="ARBA00022741"/>
    </source>
</evidence>
<dbReference type="SUPFAM" id="SSF50249">
    <property type="entry name" value="Nucleic acid-binding proteins"/>
    <property type="match status" value="1"/>
</dbReference>
<keyword evidence="2" id="KW-0227">DNA damage</keyword>
<evidence type="ECO:0000256" key="8">
    <source>
        <dbReference type="ARBA" id="ARBA00023235"/>
    </source>
</evidence>
<evidence type="ECO:0008006" key="13">
    <source>
        <dbReference type="Google" id="ProtNLM"/>
    </source>
</evidence>
<keyword evidence="3" id="KW-0378">Hydrolase</keyword>
<evidence type="ECO:0000256" key="5">
    <source>
        <dbReference type="ARBA" id="ARBA00022840"/>
    </source>
</evidence>
<evidence type="ECO:0000256" key="7">
    <source>
        <dbReference type="ARBA" id="ARBA00023204"/>
    </source>
</evidence>
<dbReference type="PANTHER" id="PTHR47642:SF5">
    <property type="entry name" value="ATP-DEPENDENT DNA HELICASE"/>
    <property type="match status" value="1"/>
</dbReference>
<keyword evidence="7" id="KW-0234">DNA repair</keyword>
<dbReference type="Pfam" id="PF20209">
    <property type="entry name" value="DUF6570"/>
    <property type="match status" value="1"/>
</dbReference>
<dbReference type="EMBL" id="JARBDR010000919">
    <property type="protein sequence ID" value="KAJ8301047.1"/>
    <property type="molecule type" value="Genomic_DNA"/>
</dbReference>
<reference evidence="11 12" key="1">
    <citation type="submission" date="2022-12" db="EMBL/GenBank/DDBJ databases">
        <title>Chromosome-level genome of Tegillarca granosa.</title>
        <authorList>
            <person name="Kim J."/>
        </authorList>
    </citation>
    <scope>NUCLEOTIDE SEQUENCE [LARGE SCALE GENOMIC DNA]</scope>
    <source>
        <strain evidence="11">Teg-2019</strain>
        <tissue evidence="11">Adductor muscle</tissue>
    </source>
</reference>
<keyword evidence="4" id="KW-0347">Helicase</keyword>
<keyword evidence="12" id="KW-1185">Reference proteome</keyword>
<dbReference type="PANTHER" id="PTHR47642">
    <property type="entry name" value="ATP-DEPENDENT DNA HELICASE"/>
    <property type="match status" value="1"/>
</dbReference>